<evidence type="ECO:0000313" key="1">
    <source>
        <dbReference type="EMBL" id="MED6119845.1"/>
    </source>
</evidence>
<dbReference type="Proteomes" id="UP001341840">
    <property type="component" value="Unassembled WGS sequence"/>
</dbReference>
<proteinExistence type="predicted"/>
<accession>A0ABU6R7B7</accession>
<protein>
    <submittedName>
        <fullName evidence="1">Uncharacterized protein</fullName>
    </submittedName>
</protein>
<name>A0ABU6R7B7_9FABA</name>
<sequence length="102" mass="10990">MYLLDQIAHVSNNVNQEGGASTSHAREAVMSTQAGISATPLSQQGVGTLTFSFPLQAFLVELNSLEFEDLMDQILVPSSGYMLKFGGIQFDVDLNEPNPDPS</sequence>
<evidence type="ECO:0000313" key="2">
    <source>
        <dbReference type="Proteomes" id="UP001341840"/>
    </source>
</evidence>
<comment type="caution">
    <text evidence="1">The sequence shown here is derived from an EMBL/GenBank/DDBJ whole genome shotgun (WGS) entry which is preliminary data.</text>
</comment>
<dbReference type="EMBL" id="JASCZI010030251">
    <property type="protein sequence ID" value="MED6119845.1"/>
    <property type="molecule type" value="Genomic_DNA"/>
</dbReference>
<reference evidence="1 2" key="1">
    <citation type="journal article" date="2023" name="Plants (Basel)">
        <title>Bridging the Gap: Combining Genomics and Transcriptomics Approaches to Understand Stylosanthes scabra, an Orphan Legume from the Brazilian Caatinga.</title>
        <authorList>
            <person name="Ferreira-Neto J.R.C."/>
            <person name="da Silva M.D."/>
            <person name="Binneck E."/>
            <person name="de Melo N.F."/>
            <person name="da Silva R.H."/>
            <person name="de Melo A.L.T.M."/>
            <person name="Pandolfi V."/>
            <person name="Bustamante F.O."/>
            <person name="Brasileiro-Vidal A.C."/>
            <person name="Benko-Iseppon A.M."/>
        </authorList>
    </citation>
    <scope>NUCLEOTIDE SEQUENCE [LARGE SCALE GENOMIC DNA]</scope>
    <source>
        <tissue evidence="1">Leaves</tissue>
    </source>
</reference>
<gene>
    <name evidence="1" type="ORF">PIB30_015590</name>
</gene>
<keyword evidence="2" id="KW-1185">Reference proteome</keyword>
<organism evidence="1 2">
    <name type="scientific">Stylosanthes scabra</name>
    <dbReference type="NCBI Taxonomy" id="79078"/>
    <lineage>
        <taxon>Eukaryota</taxon>
        <taxon>Viridiplantae</taxon>
        <taxon>Streptophyta</taxon>
        <taxon>Embryophyta</taxon>
        <taxon>Tracheophyta</taxon>
        <taxon>Spermatophyta</taxon>
        <taxon>Magnoliopsida</taxon>
        <taxon>eudicotyledons</taxon>
        <taxon>Gunneridae</taxon>
        <taxon>Pentapetalae</taxon>
        <taxon>rosids</taxon>
        <taxon>fabids</taxon>
        <taxon>Fabales</taxon>
        <taxon>Fabaceae</taxon>
        <taxon>Papilionoideae</taxon>
        <taxon>50 kb inversion clade</taxon>
        <taxon>dalbergioids sensu lato</taxon>
        <taxon>Dalbergieae</taxon>
        <taxon>Pterocarpus clade</taxon>
        <taxon>Stylosanthes</taxon>
    </lineage>
</organism>